<evidence type="ECO:0000256" key="2">
    <source>
        <dbReference type="ARBA" id="ARBA00007459"/>
    </source>
</evidence>
<dbReference type="GO" id="GO:0005634">
    <property type="term" value="C:nucleus"/>
    <property type="evidence" value="ECO:0007669"/>
    <property type="project" value="UniProtKB-SubCell"/>
</dbReference>
<keyword evidence="3" id="KW-0507">mRNA processing</keyword>
<feature type="compositionally biased region" description="Basic and acidic residues" evidence="5">
    <location>
        <begin position="585"/>
        <end position="595"/>
    </location>
</feature>
<feature type="domain" description="Pre-mRNA polyadenylation factor Fip1" evidence="6">
    <location>
        <begin position="343"/>
        <end position="384"/>
    </location>
</feature>
<evidence type="ECO:0000256" key="3">
    <source>
        <dbReference type="ARBA" id="ARBA00022664"/>
    </source>
</evidence>
<dbReference type="GO" id="GO:0006397">
    <property type="term" value="P:mRNA processing"/>
    <property type="evidence" value="ECO:0007669"/>
    <property type="project" value="UniProtKB-KW"/>
</dbReference>
<feature type="compositionally biased region" description="Acidic residues" evidence="5">
    <location>
        <begin position="512"/>
        <end position="522"/>
    </location>
</feature>
<evidence type="ECO:0000313" key="8">
    <source>
        <dbReference type="Proteomes" id="UP001454036"/>
    </source>
</evidence>
<feature type="region of interest" description="Disordered" evidence="5">
    <location>
        <begin position="577"/>
        <end position="650"/>
    </location>
</feature>
<proteinExistence type="inferred from homology"/>
<dbReference type="Proteomes" id="UP001454036">
    <property type="component" value="Unassembled WGS sequence"/>
</dbReference>
<feature type="compositionally biased region" description="Acidic residues" evidence="5">
    <location>
        <begin position="170"/>
        <end position="205"/>
    </location>
</feature>
<dbReference type="AlphaFoldDB" id="A0AAV3NUR1"/>
<dbReference type="InterPro" id="IPR044976">
    <property type="entry name" value="FIPS5/FIPS3-like"/>
</dbReference>
<feature type="region of interest" description="Disordered" evidence="5">
    <location>
        <begin position="947"/>
        <end position="978"/>
    </location>
</feature>
<evidence type="ECO:0000256" key="5">
    <source>
        <dbReference type="SAM" id="MobiDB-lite"/>
    </source>
</evidence>
<feature type="compositionally biased region" description="Low complexity" evidence="5">
    <location>
        <begin position="641"/>
        <end position="650"/>
    </location>
</feature>
<feature type="compositionally biased region" description="Polar residues" evidence="5">
    <location>
        <begin position="950"/>
        <end position="968"/>
    </location>
</feature>
<comment type="subcellular location">
    <subcellularLocation>
        <location evidence="1">Nucleus</location>
    </subcellularLocation>
</comment>
<keyword evidence="8" id="KW-1185">Reference proteome</keyword>
<dbReference type="EMBL" id="BAABME010015766">
    <property type="protein sequence ID" value="GAA0142861.1"/>
    <property type="molecule type" value="Genomic_DNA"/>
</dbReference>
<evidence type="ECO:0000313" key="7">
    <source>
        <dbReference type="EMBL" id="GAA0142861.1"/>
    </source>
</evidence>
<evidence type="ECO:0000256" key="1">
    <source>
        <dbReference type="ARBA" id="ARBA00004123"/>
    </source>
</evidence>
<feature type="compositionally biased region" description="Acidic residues" evidence="5">
    <location>
        <begin position="145"/>
        <end position="162"/>
    </location>
</feature>
<gene>
    <name evidence="7" type="ORF">LIER_35647</name>
</gene>
<keyword evidence="4" id="KW-0539">Nucleus</keyword>
<evidence type="ECO:0000259" key="6">
    <source>
        <dbReference type="Pfam" id="PF05182"/>
    </source>
</evidence>
<dbReference type="Pfam" id="PF05182">
    <property type="entry name" value="Fip1"/>
    <property type="match status" value="1"/>
</dbReference>
<protein>
    <recommendedName>
        <fullName evidence="6">Pre-mRNA polyadenylation factor Fip1 domain-containing protein</fullName>
    </recommendedName>
</protein>
<evidence type="ECO:0000256" key="4">
    <source>
        <dbReference type="ARBA" id="ARBA00023242"/>
    </source>
</evidence>
<dbReference type="PANTHER" id="PTHR36884:SF4">
    <property type="entry name" value="FIP1[III]-LIKE PROTEIN"/>
    <property type="match status" value="1"/>
</dbReference>
<sequence>MEDLDDDFGDLYADVAVQASSAMQTEVENGFSQLPLFKKVEILENNGIGNCSYNEFYMEPKSGILGNNGVGNCGYNEFSNEPKSGILENNGIENCGYNEFSMEPKSGILGNSGIKNCGYNEFSMEPKCGILGNNGNSALSKVDELAEEEEEEEEEEGDDEEDVVKKVYELAEEGEVEGEGEEEEVVEKGEEEGDDEDTRSDSEDELNIVLNDDDDYVLGKNLAANDNVNKNEFIMNDHVSKRGWFDYKVNEEVDLCKDAAGQNFSGGRIGSGYNSQYKNMRFQPPAFPSESRANGSLSLSSYSFKSVQDELKDDGYAHNLNTSSSASRRGDNFSLPLSRTILDVDIDSLNDKPWRHPGADLTDFFNFGFNENSWKQYCDRLNMSRDQISGSRYSCKPFRHNKVELNVGTEHEDKSQKVELERLANSVQLESGVISGRAIQVEECVTERQPSINRWGPLDRDSDVVIQITVQDDLKEDCLNSAKEDVDQTEVEYEDTILDESRELLCFSSATEDELSSVEGDDERSGNSVLESGKSCKHSPTSGSVSKHLEIDHESGQIVDADDVVFGGKWTDAVPIDEEMNTSIESRRSDERRLSDAAPSVLKPHLNHGDQSPYSVTPPNSPGHRDYGYDTYAGYRKSSNKSKLNSPNSLPEVRDSVLYGCYLSEDSKKYGGRSKPRDREFYSSGRTVLQPDLSYHGNKGIHLDGDGSNFSAKERFSDSRHSTIYQKHNGLDSYDSKKNSYCKTSNSFPDYGDRDHKVPTYDVRDRYMRRPNSKGTKSEYDLGLNNRGIMNGKKRHFEPKPMLDHKEGRKGLFFDEKRRHDQQYMESQPHCGIRHWHSKSGSYIDNEGGNQWRSGKHDLQFSKEVEVDDLLEQCNYESRLTQGDHRYSKSSSVGVRDCVLHKGDKHLSYYRREVESTAWSSRRRDGAYNGLDEVQYGEYVDDKFTRLSSRDSQNLPHSTCRQRLQGGSSPRDCIDQSHSRNRRNVAFAERSCHNDRLGHYSSFDAEDNQDCYERKRDHAQYGESRWNDEHYKFEKDSEVLPGGPCYPYKRDPIHKNIDPQHGPNLSGNHINHMQAGRGRFKMTRGHNKRGQVFQNPRFIRNDNYENKLPRFRSSVDSQVVGVDRKSCMRNAKYML</sequence>
<reference evidence="7 8" key="1">
    <citation type="submission" date="2024-01" db="EMBL/GenBank/DDBJ databases">
        <title>The complete chloroplast genome sequence of Lithospermum erythrorhizon: insights into the phylogenetic relationship among Boraginaceae species and the maternal lineages of purple gromwells.</title>
        <authorList>
            <person name="Okada T."/>
            <person name="Watanabe K."/>
        </authorList>
    </citation>
    <scope>NUCLEOTIDE SEQUENCE [LARGE SCALE GENOMIC DNA]</scope>
</reference>
<dbReference type="InterPro" id="IPR007854">
    <property type="entry name" value="Fip1_dom"/>
</dbReference>
<organism evidence="7 8">
    <name type="scientific">Lithospermum erythrorhizon</name>
    <name type="common">Purple gromwell</name>
    <name type="synonym">Lithospermum officinale var. erythrorhizon</name>
    <dbReference type="NCBI Taxonomy" id="34254"/>
    <lineage>
        <taxon>Eukaryota</taxon>
        <taxon>Viridiplantae</taxon>
        <taxon>Streptophyta</taxon>
        <taxon>Embryophyta</taxon>
        <taxon>Tracheophyta</taxon>
        <taxon>Spermatophyta</taxon>
        <taxon>Magnoliopsida</taxon>
        <taxon>eudicotyledons</taxon>
        <taxon>Gunneridae</taxon>
        <taxon>Pentapetalae</taxon>
        <taxon>asterids</taxon>
        <taxon>lamiids</taxon>
        <taxon>Boraginales</taxon>
        <taxon>Boraginaceae</taxon>
        <taxon>Boraginoideae</taxon>
        <taxon>Lithospermeae</taxon>
        <taxon>Lithospermum</taxon>
    </lineage>
</organism>
<comment type="similarity">
    <text evidence="2">Belongs to the FIP1 family.</text>
</comment>
<dbReference type="PANTHER" id="PTHR36884">
    <property type="entry name" value="FIP1[III]-LIKE PROTEIN"/>
    <property type="match status" value="1"/>
</dbReference>
<comment type="caution">
    <text evidence="7">The sequence shown here is derived from an EMBL/GenBank/DDBJ whole genome shotgun (WGS) entry which is preliminary data.</text>
</comment>
<accession>A0AAV3NUR1</accession>
<feature type="compositionally biased region" description="Polar residues" evidence="5">
    <location>
        <begin position="609"/>
        <end position="618"/>
    </location>
</feature>
<name>A0AAV3NUR1_LITER</name>
<feature type="region of interest" description="Disordered" evidence="5">
    <location>
        <begin position="512"/>
        <end position="548"/>
    </location>
</feature>
<feature type="region of interest" description="Disordered" evidence="5">
    <location>
        <begin position="768"/>
        <end position="802"/>
    </location>
</feature>
<feature type="region of interest" description="Disordered" evidence="5">
    <location>
        <begin position="140"/>
        <end position="205"/>
    </location>
</feature>